<dbReference type="AlphaFoldDB" id="A0A6I6H138"/>
<evidence type="ECO:0000313" key="2">
    <source>
        <dbReference type="Proteomes" id="UP000425817"/>
    </source>
</evidence>
<gene>
    <name evidence="1" type="ORF">GOQ09_02820</name>
</gene>
<name>A0A6I6H138_VARPD</name>
<dbReference type="Proteomes" id="UP000425817">
    <property type="component" value="Chromosome"/>
</dbReference>
<sequence>MTHSGTVSAVRKRTAEFGGMPAGAMLAQHCVGLVVACNDDGFTIASGSQRVRGRRAVSCLLEPCVGDTVAGLLVAPEELWVVAVLQREDGVAHVLRCHGPTRLQVDGGALTLDARELAVAAGNFSVHAATARFAVDDTQWIGQKLHFIGSTVKFVGAVFSTVFERVAHFSKSHVRTTEGIDRVQAMHIECEAEQLARISGQHLLLNGQDLVKARGGQIHFG</sequence>
<proteinExistence type="predicted"/>
<dbReference type="OrthoDB" id="8846644at2"/>
<reference evidence="1 2" key="1">
    <citation type="submission" date="2019-12" db="EMBL/GenBank/DDBJ databases">
        <title>Hybrid Genome Assemblies of two High G+C Isolates from Undergraduate Microbiology Courses.</title>
        <authorList>
            <person name="Ne Ville C.J."/>
            <person name="Enright D."/>
            <person name="Hernandez I."/>
            <person name="Dodsworth J."/>
            <person name="Orwin P.M."/>
        </authorList>
    </citation>
    <scope>NUCLEOTIDE SEQUENCE [LARGE SCALE GENOMIC DNA]</scope>
    <source>
        <strain evidence="1 2">CSUSB</strain>
    </source>
</reference>
<dbReference type="RefSeq" id="WP_157611790.1">
    <property type="nucleotide sequence ID" value="NZ_CP046622.1"/>
</dbReference>
<dbReference type="EMBL" id="CP046622">
    <property type="protein sequence ID" value="QGW80590.1"/>
    <property type="molecule type" value="Genomic_DNA"/>
</dbReference>
<accession>A0A6I6H138</accession>
<organism evidence="1 2">
    <name type="scientific">Variovorax paradoxus</name>
    <dbReference type="NCBI Taxonomy" id="34073"/>
    <lineage>
        <taxon>Bacteria</taxon>
        <taxon>Pseudomonadati</taxon>
        <taxon>Pseudomonadota</taxon>
        <taxon>Betaproteobacteria</taxon>
        <taxon>Burkholderiales</taxon>
        <taxon>Comamonadaceae</taxon>
        <taxon>Variovorax</taxon>
    </lineage>
</organism>
<evidence type="ECO:0000313" key="1">
    <source>
        <dbReference type="EMBL" id="QGW80590.1"/>
    </source>
</evidence>
<dbReference type="InterPro" id="IPR021927">
    <property type="entry name" value="DUF3540"/>
</dbReference>
<dbReference type="Pfam" id="PF12059">
    <property type="entry name" value="DUF3540"/>
    <property type="match status" value="1"/>
</dbReference>
<protein>
    <submittedName>
        <fullName evidence="1">DUF3540 domain-containing protein</fullName>
    </submittedName>
</protein>